<organism evidence="1">
    <name type="scientific">Daucus carota subsp. sativus</name>
    <name type="common">Carrot</name>
    <dbReference type="NCBI Taxonomy" id="79200"/>
    <lineage>
        <taxon>Eukaryota</taxon>
        <taxon>Viridiplantae</taxon>
        <taxon>Streptophyta</taxon>
        <taxon>Embryophyta</taxon>
        <taxon>Tracheophyta</taxon>
        <taxon>Spermatophyta</taxon>
        <taxon>Magnoliopsida</taxon>
        <taxon>eudicotyledons</taxon>
        <taxon>Gunneridae</taxon>
        <taxon>Pentapetalae</taxon>
        <taxon>asterids</taxon>
        <taxon>campanulids</taxon>
        <taxon>Apiales</taxon>
        <taxon>Apiaceae</taxon>
        <taxon>Apioideae</taxon>
        <taxon>Scandiceae</taxon>
        <taxon>Daucinae</taxon>
        <taxon>Daucus</taxon>
        <taxon>Daucus sect. Daucus</taxon>
    </lineage>
</organism>
<accession>A0A164TEX7</accession>
<protein>
    <submittedName>
        <fullName evidence="1">Uncharacterized protein</fullName>
    </submittedName>
</protein>
<dbReference type="Gramene" id="KZM87434">
    <property type="protein sequence ID" value="KZM87434"/>
    <property type="gene ID" value="DCAR_024568"/>
</dbReference>
<dbReference type="AlphaFoldDB" id="A0A164TEX7"/>
<proteinExistence type="predicted"/>
<evidence type="ECO:0000313" key="1">
    <source>
        <dbReference type="EMBL" id="KZM87434.1"/>
    </source>
</evidence>
<name>A0A164TEX7_DAUCS</name>
<reference evidence="1" key="1">
    <citation type="journal article" date="2016" name="Nat. Genet.">
        <title>A high-quality carrot genome assembly provides new insights into carotenoid accumulation and asterid genome evolution.</title>
        <authorList>
            <person name="Iorizzo M."/>
            <person name="Ellison S."/>
            <person name="Senalik D."/>
            <person name="Zeng P."/>
            <person name="Satapoomin P."/>
            <person name="Huang J."/>
            <person name="Bowman M."/>
            <person name="Iovene M."/>
            <person name="Sanseverino W."/>
            <person name="Cavagnaro P."/>
            <person name="Yildiz M."/>
            <person name="Macko-Podgorni A."/>
            <person name="Moranska E."/>
            <person name="Grzebelus E."/>
            <person name="Grzebelus D."/>
            <person name="Ashrafi H."/>
            <person name="Zheng Z."/>
            <person name="Cheng S."/>
            <person name="Spooner D."/>
            <person name="Van Deynze A."/>
            <person name="Simon P."/>
        </authorList>
    </citation>
    <scope>NUCLEOTIDE SEQUENCE [LARGE SCALE GENOMIC DNA]</scope>
    <source>
        <tissue evidence="1">Leaf</tissue>
    </source>
</reference>
<dbReference type="EMBL" id="LNRQ01000007">
    <property type="protein sequence ID" value="KZM87434.1"/>
    <property type="molecule type" value="Genomic_DNA"/>
</dbReference>
<comment type="caution">
    <text evidence="1">The sequence shown here is derived from an EMBL/GenBank/DDBJ whole genome shotgun (WGS) entry which is preliminary data.</text>
</comment>
<sequence length="56" mass="6610">MKPVNDGFKGDSKKRRKEPMFELLPRVQLFCMKRVRRKSTRVAPLARMLFSGKELT</sequence>
<gene>
    <name evidence="1" type="ORF">DCAR_024568</name>
</gene>